<protein>
    <submittedName>
        <fullName evidence="2">Uncharacterized protein</fullName>
    </submittedName>
</protein>
<dbReference type="AlphaFoldDB" id="A0A837KHF5"/>
<organism evidence="2 3">
    <name type="scientific">Brevibacillus formosus</name>
    <dbReference type="NCBI Taxonomy" id="54913"/>
    <lineage>
        <taxon>Bacteria</taxon>
        <taxon>Bacillati</taxon>
        <taxon>Bacillota</taxon>
        <taxon>Bacilli</taxon>
        <taxon>Bacillales</taxon>
        <taxon>Paenibacillaceae</taxon>
        <taxon>Brevibacillus</taxon>
    </lineage>
</organism>
<gene>
    <name evidence="2" type="ORF">AA984_24100</name>
</gene>
<keyword evidence="1" id="KW-1133">Transmembrane helix</keyword>
<evidence type="ECO:0000256" key="1">
    <source>
        <dbReference type="SAM" id="Phobius"/>
    </source>
</evidence>
<sequence>MVANRTILTEEYHNEQATWGVLHAGLRGWKQSTIDPLHLIRIMPAQGYGCRQTALFRLIVTYAYVAHLFLLGNWWAFCYEEVDMWL</sequence>
<dbReference type="EMBL" id="LDCN01000009">
    <property type="protein sequence ID" value="KLH96595.1"/>
    <property type="molecule type" value="Genomic_DNA"/>
</dbReference>
<keyword evidence="1" id="KW-0812">Transmembrane</keyword>
<comment type="caution">
    <text evidence="2">The sequence shown here is derived from an EMBL/GenBank/DDBJ whole genome shotgun (WGS) entry which is preliminary data.</text>
</comment>
<proteinExistence type="predicted"/>
<name>A0A837KHF5_9BACL</name>
<keyword evidence="1" id="KW-0472">Membrane</keyword>
<reference evidence="2 3" key="1">
    <citation type="submission" date="2015-05" db="EMBL/GenBank/DDBJ databases">
        <title>Genome sequencing project for genomic taxonomy and phylogenomics of Bacillus-like bacteria.</title>
        <authorList>
            <person name="Liu B."/>
            <person name="Wang J."/>
            <person name="Zhu Y."/>
            <person name="Liu G."/>
            <person name="Chen Q."/>
            <person name="Chen Z."/>
            <person name="Lan J."/>
            <person name="Che J."/>
            <person name="Ge C."/>
            <person name="Shi H."/>
            <person name="Pan Z."/>
            <person name="Liu X."/>
        </authorList>
    </citation>
    <scope>NUCLEOTIDE SEQUENCE [LARGE SCALE GENOMIC DNA]</scope>
    <source>
        <strain evidence="2 3">DSM 9885</strain>
    </source>
</reference>
<evidence type="ECO:0000313" key="2">
    <source>
        <dbReference type="EMBL" id="KLH96595.1"/>
    </source>
</evidence>
<accession>A0A837KHF5</accession>
<feature type="transmembrane region" description="Helical" evidence="1">
    <location>
        <begin position="54"/>
        <end position="77"/>
    </location>
</feature>
<dbReference type="Proteomes" id="UP000035218">
    <property type="component" value="Unassembled WGS sequence"/>
</dbReference>
<evidence type="ECO:0000313" key="3">
    <source>
        <dbReference type="Proteomes" id="UP000035218"/>
    </source>
</evidence>